<dbReference type="AlphaFoldDB" id="A0A8S1BT37"/>
<dbReference type="Proteomes" id="UP000494165">
    <property type="component" value="Unassembled WGS sequence"/>
</dbReference>
<comment type="caution">
    <text evidence="2">The sequence shown here is derived from an EMBL/GenBank/DDBJ whole genome shotgun (WGS) entry which is preliminary data.</text>
</comment>
<feature type="region of interest" description="Disordered" evidence="1">
    <location>
        <begin position="188"/>
        <end position="211"/>
    </location>
</feature>
<evidence type="ECO:0000256" key="1">
    <source>
        <dbReference type="SAM" id="MobiDB-lite"/>
    </source>
</evidence>
<evidence type="ECO:0000313" key="2">
    <source>
        <dbReference type="EMBL" id="CAB3360269.1"/>
    </source>
</evidence>
<protein>
    <submittedName>
        <fullName evidence="2">Uncharacterized protein</fullName>
    </submittedName>
</protein>
<keyword evidence="3" id="KW-1185">Reference proteome</keyword>
<reference evidence="2 3" key="1">
    <citation type="submission" date="2020-04" db="EMBL/GenBank/DDBJ databases">
        <authorList>
            <person name="Alioto T."/>
            <person name="Alioto T."/>
            <person name="Gomez Garrido J."/>
        </authorList>
    </citation>
    <scope>NUCLEOTIDE SEQUENCE [LARGE SCALE GENOMIC DNA]</scope>
</reference>
<organism evidence="2 3">
    <name type="scientific">Cloeon dipterum</name>
    <dbReference type="NCBI Taxonomy" id="197152"/>
    <lineage>
        <taxon>Eukaryota</taxon>
        <taxon>Metazoa</taxon>
        <taxon>Ecdysozoa</taxon>
        <taxon>Arthropoda</taxon>
        <taxon>Hexapoda</taxon>
        <taxon>Insecta</taxon>
        <taxon>Pterygota</taxon>
        <taxon>Palaeoptera</taxon>
        <taxon>Ephemeroptera</taxon>
        <taxon>Pisciforma</taxon>
        <taxon>Baetidae</taxon>
        <taxon>Cloeon</taxon>
    </lineage>
</organism>
<name>A0A8S1BT37_9INSE</name>
<evidence type="ECO:0000313" key="3">
    <source>
        <dbReference type="Proteomes" id="UP000494165"/>
    </source>
</evidence>
<sequence>MRNVIPRNFPCQESSKACTGKMLRAFGVVFIIHFIWLLDKGVAGSDLTKNEMPKATNCSFAEDCSINLTGDECTIESFAFRNHFLTMKSSWWYYKYAALESGNPRAAKNWKWGAVWSIAEINVEGEILYLFKDQRLKRYLSFNRQMYSYLRGESNPRMMDNLWRIARVGVGGRVTLQKHLPPREYLHASQHTKSGDQQLEMHAEPHAKSSQWLVRCEKS</sequence>
<proteinExistence type="predicted"/>
<accession>A0A8S1BT37</accession>
<dbReference type="EMBL" id="CADEPI010000003">
    <property type="protein sequence ID" value="CAB3360269.1"/>
    <property type="molecule type" value="Genomic_DNA"/>
</dbReference>
<gene>
    <name evidence="2" type="ORF">CLODIP_2_CD08901</name>
</gene>